<evidence type="ECO:0000313" key="6">
    <source>
        <dbReference type="Proteomes" id="UP001566132"/>
    </source>
</evidence>
<dbReference type="EC" id="2.7.7.49" evidence="1"/>
<dbReference type="Pfam" id="PF00665">
    <property type="entry name" value="rve"/>
    <property type="match status" value="1"/>
</dbReference>
<dbReference type="InterPro" id="IPR043128">
    <property type="entry name" value="Rev_trsase/Diguanyl_cyclase"/>
</dbReference>
<dbReference type="PANTHER" id="PTHR37984:SF5">
    <property type="entry name" value="PROTEIN NYNRIN-LIKE"/>
    <property type="match status" value="1"/>
</dbReference>
<dbReference type="FunFam" id="3.30.70.270:FF:000020">
    <property type="entry name" value="Transposon Tf2-6 polyprotein-like Protein"/>
    <property type="match status" value="1"/>
</dbReference>
<dbReference type="PROSITE" id="PS50878">
    <property type="entry name" value="RT_POL"/>
    <property type="match status" value="1"/>
</dbReference>
<protein>
    <recommendedName>
        <fullName evidence="1">RNA-directed DNA polymerase</fullName>
        <ecNumber evidence="1">2.7.7.49</ecNumber>
    </recommendedName>
</protein>
<name>A0ABD1F4D7_HYPHA</name>
<evidence type="ECO:0000256" key="1">
    <source>
        <dbReference type="ARBA" id="ARBA00012493"/>
    </source>
</evidence>
<dbReference type="Gene3D" id="1.10.340.70">
    <property type="match status" value="1"/>
</dbReference>
<accession>A0ABD1F4D7</accession>
<dbReference type="AlphaFoldDB" id="A0ABD1F4D7"/>
<dbReference type="InterPro" id="IPR050951">
    <property type="entry name" value="Retrovirus_Pol_polyprotein"/>
</dbReference>
<gene>
    <name evidence="5" type="ORF">ABEB36_002041</name>
</gene>
<dbReference type="InterPro" id="IPR041588">
    <property type="entry name" value="Integrase_H2C2"/>
</dbReference>
<evidence type="ECO:0000259" key="3">
    <source>
        <dbReference type="PROSITE" id="PS50878"/>
    </source>
</evidence>
<evidence type="ECO:0000256" key="2">
    <source>
        <dbReference type="ARBA" id="ARBA00023268"/>
    </source>
</evidence>
<proteinExistence type="predicted"/>
<dbReference type="InterPro" id="IPR001584">
    <property type="entry name" value="Integrase_cat-core"/>
</dbReference>
<dbReference type="InterPro" id="IPR000477">
    <property type="entry name" value="RT_dom"/>
</dbReference>
<dbReference type="Pfam" id="PF17919">
    <property type="entry name" value="RT_RNaseH_2"/>
    <property type="match status" value="1"/>
</dbReference>
<reference evidence="5 6" key="1">
    <citation type="submission" date="2024-05" db="EMBL/GenBank/DDBJ databases">
        <title>Genetic variation in Jamaican populations of the coffee berry borer (Hypothenemus hampei).</title>
        <authorList>
            <person name="Errbii M."/>
            <person name="Myrie A."/>
        </authorList>
    </citation>
    <scope>NUCLEOTIDE SEQUENCE [LARGE SCALE GENOMIC DNA]</scope>
    <source>
        <strain evidence="5">JA-Hopewell-2020-01-JO</strain>
        <tissue evidence="5">Whole body</tissue>
    </source>
</reference>
<dbReference type="GO" id="GO:0003964">
    <property type="term" value="F:RNA-directed DNA polymerase activity"/>
    <property type="evidence" value="ECO:0007669"/>
    <property type="project" value="UniProtKB-EC"/>
</dbReference>
<feature type="domain" description="Reverse transcriptase" evidence="3">
    <location>
        <begin position="1"/>
        <end position="96"/>
    </location>
</feature>
<dbReference type="SUPFAM" id="SSF53098">
    <property type="entry name" value="Ribonuclease H-like"/>
    <property type="match status" value="1"/>
</dbReference>
<dbReference type="InterPro" id="IPR036397">
    <property type="entry name" value="RNaseH_sf"/>
</dbReference>
<dbReference type="Gene3D" id="3.30.70.270">
    <property type="match status" value="2"/>
</dbReference>
<dbReference type="SUPFAM" id="SSF56672">
    <property type="entry name" value="DNA/RNA polymerases"/>
    <property type="match status" value="1"/>
</dbReference>
<dbReference type="EMBL" id="JBDJPC010000002">
    <property type="protein sequence ID" value="KAL1512451.1"/>
    <property type="molecule type" value="Genomic_DNA"/>
</dbReference>
<feature type="domain" description="Integrase catalytic" evidence="4">
    <location>
        <begin position="404"/>
        <end position="574"/>
    </location>
</feature>
<dbReference type="PROSITE" id="PS50994">
    <property type="entry name" value="INTEGRASE"/>
    <property type="match status" value="1"/>
</dbReference>
<dbReference type="InterPro" id="IPR043502">
    <property type="entry name" value="DNA/RNA_pol_sf"/>
</dbReference>
<comment type="caution">
    <text evidence="5">The sequence shown here is derived from an EMBL/GenBank/DDBJ whole genome shotgun (WGS) entry which is preliminary data.</text>
</comment>
<sequence length="708" mass="81671">MPFGLRNAGQTFQRYIDQILRGIDFAFAYIDDILIASKTVEEHQKHVSIVLERLATNGFIITNNGISPSPEKTAILREYQKPRTIQELRRFLGLINFYRRHISRAAEIQAPLHDILHNKTKKNDKTQIEWTPQTEDAFVKCKDSLASAATLVYPSKGKLTLYCDASETSIGAVLQQDDKPLGFFSKKLSDAERKYSTYDRELLAIYAAIIHFRVYIEGRELIIHTDHKPLIYAFKTNHNASSRETTRRARQLEFISQYTTTIKYLKGQDNEAADALSRIQGISLTTFINYEDMAKDQRNDEELEKLRRENQLHLQELQFPALKLSLTCEVSTGKFRPYVPKSFRELVHHALHGLAHTGIKETRRLVTEKFFWPSMNKDLSVWTQACIQCQKAKIHRHTKTPLVTIPTPKSRFNCVHLDIIGPLPPCRTARYCVTLIDRYSHWPEVIPVSDIKTDTIVMAIFTHWIARFGSPETIITDRGSQFESFLFTSFYKMFGIKRVRTTAYHPQSNGKIERFHRTLKTAIVAHENQDWLLSLPMVLLGLRTALRENARYSAAEIVYGEGLRLPAEMFTPQTDFPPLEVFMQHLQDNLKQMQPTIIKWNSKEKPFVHPELAKATHVFLREDMVRKPLSPAYTGPYEVVSRTNKTIDIRINGKTITVSLDRTKPAHILQDNPPSAVHLDHDYTQQVSIPSNLARRNQTEKHVTFHNI</sequence>
<dbReference type="GO" id="GO:0042575">
    <property type="term" value="C:DNA polymerase complex"/>
    <property type="evidence" value="ECO:0007669"/>
    <property type="project" value="UniProtKB-ARBA"/>
</dbReference>
<dbReference type="Gene3D" id="3.30.420.10">
    <property type="entry name" value="Ribonuclease H-like superfamily/Ribonuclease H"/>
    <property type="match status" value="1"/>
</dbReference>
<evidence type="ECO:0000259" key="4">
    <source>
        <dbReference type="PROSITE" id="PS50994"/>
    </source>
</evidence>
<dbReference type="PANTHER" id="PTHR37984">
    <property type="entry name" value="PROTEIN CBG26694"/>
    <property type="match status" value="1"/>
</dbReference>
<dbReference type="CDD" id="cd09274">
    <property type="entry name" value="RNase_HI_RT_Ty3"/>
    <property type="match status" value="1"/>
</dbReference>
<evidence type="ECO:0000313" key="5">
    <source>
        <dbReference type="EMBL" id="KAL1512451.1"/>
    </source>
</evidence>
<dbReference type="Proteomes" id="UP001566132">
    <property type="component" value="Unassembled WGS sequence"/>
</dbReference>
<dbReference type="Pfam" id="PF00078">
    <property type="entry name" value="RVT_1"/>
    <property type="match status" value="1"/>
</dbReference>
<keyword evidence="6" id="KW-1185">Reference proteome</keyword>
<dbReference type="InterPro" id="IPR012337">
    <property type="entry name" value="RNaseH-like_sf"/>
</dbReference>
<keyword evidence="2" id="KW-0511">Multifunctional enzyme</keyword>
<dbReference type="Pfam" id="PF17921">
    <property type="entry name" value="Integrase_H2C2"/>
    <property type="match status" value="1"/>
</dbReference>
<organism evidence="5 6">
    <name type="scientific">Hypothenemus hampei</name>
    <name type="common">Coffee berry borer</name>
    <dbReference type="NCBI Taxonomy" id="57062"/>
    <lineage>
        <taxon>Eukaryota</taxon>
        <taxon>Metazoa</taxon>
        <taxon>Ecdysozoa</taxon>
        <taxon>Arthropoda</taxon>
        <taxon>Hexapoda</taxon>
        <taxon>Insecta</taxon>
        <taxon>Pterygota</taxon>
        <taxon>Neoptera</taxon>
        <taxon>Endopterygota</taxon>
        <taxon>Coleoptera</taxon>
        <taxon>Polyphaga</taxon>
        <taxon>Cucujiformia</taxon>
        <taxon>Curculionidae</taxon>
        <taxon>Scolytinae</taxon>
        <taxon>Hypothenemus</taxon>
    </lineage>
</organism>
<dbReference type="FunFam" id="3.30.420.10:FF:000032">
    <property type="entry name" value="Retrovirus-related Pol polyprotein from transposon 297-like Protein"/>
    <property type="match status" value="1"/>
</dbReference>
<dbReference type="InterPro" id="IPR041577">
    <property type="entry name" value="RT_RNaseH_2"/>
</dbReference>